<dbReference type="STRING" id="114155.A0A4Q9QAH1"/>
<keyword evidence="7 10" id="KW-0863">Zinc-finger</keyword>
<evidence type="ECO:0000256" key="1">
    <source>
        <dbReference type="ARBA" id="ARBA00001798"/>
    </source>
</evidence>
<dbReference type="Pfam" id="PF22605">
    <property type="entry name" value="IBR_2"/>
    <property type="match status" value="1"/>
</dbReference>
<feature type="region of interest" description="Disordered" evidence="11">
    <location>
        <begin position="315"/>
        <end position="374"/>
    </location>
</feature>
<keyword evidence="6" id="KW-0677">Repeat</keyword>
<dbReference type="InterPro" id="IPR001841">
    <property type="entry name" value="Znf_RING"/>
</dbReference>
<dbReference type="PROSITE" id="PS50089">
    <property type="entry name" value="ZF_RING_2"/>
    <property type="match status" value="1"/>
</dbReference>
<feature type="compositionally biased region" description="Polar residues" evidence="11">
    <location>
        <begin position="346"/>
        <end position="374"/>
    </location>
</feature>
<dbReference type="PROSITE" id="PS00518">
    <property type="entry name" value="ZF_RING_1"/>
    <property type="match status" value="1"/>
</dbReference>
<dbReference type="PROSITE" id="PS51873">
    <property type="entry name" value="TRIAD"/>
    <property type="match status" value="1"/>
</dbReference>
<dbReference type="InterPro" id="IPR044066">
    <property type="entry name" value="TRIAD_supradom"/>
</dbReference>
<reference evidence="14 15" key="1">
    <citation type="submission" date="2019-01" db="EMBL/GenBank/DDBJ databases">
        <title>Draft genome sequences of three monokaryotic isolates of the white-rot basidiomycete fungus Dichomitus squalens.</title>
        <authorList>
            <consortium name="DOE Joint Genome Institute"/>
            <person name="Lopez S.C."/>
            <person name="Andreopoulos B."/>
            <person name="Pangilinan J."/>
            <person name="Lipzen A."/>
            <person name="Riley R."/>
            <person name="Ahrendt S."/>
            <person name="Ng V."/>
            <person name="Barry K."/>
            <person name="Daum C."/>
            <person name="Grigoriev I.V."/>
            <person name="Hilden K.S."/>
            <person name="Makela M.R."/>
            <person name="de Vries R.P."/>
        </authorList>
    </citation>
    <scope>NUCLEOTIDE SEQUENCE [LARGE SCALE GENOMIC DNA]</scope>
    <source>
        <strain evidence="14 15">CBS 464.89</strain>
    </source>
</reference>
<evidence type="ECO:0000313" key="15">
    <source>
        <dbReference type="Proteomes" id="UP000292082"/>
    </source>
</evidence>
<keyword evidence="9" id="KW-0862">Zinc</keyword>
<keyword evidence="15" id="KW-1185">Reference proteome</keyword>
<accession>A0A4Q9QAH1</accession>
<evidence type="ECO:0000256" key="10">
    <source>
        <dbReference type="PROSITE-ProRule" id="PRU00175"/>
    </source>
</evidence>
<evidence type="ECO:0000259" key="13">
    <source>
        <dbReference type="PROSITE" id="PS51873"/>
    </source>
</evidence>
<dbReference type="InterPro" id="IPR018957">
    <property type="entry name" value="Znf_C3HC4_RING-type"/>
</dbReference>
<proteinExistence type="predicted"/>
<feature type="domain" description="RING-type" evidence="13">
    <location>
        <begin position="410"/>
        <end position="626"/>
    </location>
</feature>
<dbReference type="GO" id="GO:0061630">
    <property type="term" value="F:ubiquitin protein ligase activity"/>
    <property type="evidence" value="ECO:0007669"/>
    <property type="project" value="UniProtKB-EC"/>
</dbReference>
<dbReference type="PANTHER" id="PTHR11685">
    <property type="entry name" value="RBR FAMILY RING FINGER AND IBR DOMAIN-CONTAINING"/>
    <property type="match status" value="1"/>
</dbReference>
<keyword evidence="4" id="KW-0808">Transferase</keyword>
<evidence type="ECO:0000256" key="5">
    <source>
        <dbReference type="ARBA" id="ARBA00022723"/>
    </source>
</evidence>
<dbReference type="InterPro" id="IPR054694">
    <property type="entry name" value="Parkin-like_IBR"/>
</dbReference>
<dbReference type="InterPro" id="IPR013083">
    <property type="entry name" value="Znf_RING/FYVE/PHD"/>
</dbReference>
<dbReference type="Gene3D" id="1.20.120.1750">
    <property type="match status" value="1"/>
</dbReference>
<evidence type="ECO:0000313" key="14">
    <source>
        <dbReference type="EMBL" id="TBU64061.1"/>
    </source>
</evidence>
<name>A0A4Q9QAH1_9APHY</name>
<evidence type="ECO:0000256" key="7">
    <source>
        <dbReference type="ARBA" id="ARBA00022771"/>
    </source>
</evidence>
<protein>
    <recommendedName>
        <fullName evidence="3">RBR-type E3 ubiquitin transferase</fullName>
        <ecNumber evidence="3">2.3.2.31</ecNumber>
    </recommendedName>
</protein>
<dbReference type="Pfam" id="PF00097">
    <property type="entry name" value="zf-C3HC4"/>
    <property type="match status" value="1"/>
</dbReference>
<evidence type="ECO:0000256" key="3">
    <source>
        <dbReference type="ARBA" id="ARBA00012251"/>
    </source>
</evidence>
<evidence type="ECO:0000256" key="11">
    <source>
        <dbReference type="SAM" id="MobiDB-lite"/>
    </source>
</evidence>
<evidence type="ECO:0000256" key="8">
    <source>
        <dbReference type="ARBA" id="ARBA00022786"/>
    </source>
</evidence>
<feature type="domain" description="RING-type" evidence="12">
    <location>
        <begin position="414"/>
        <end position="461"/>
    </location>
</feature>
<dbReference type="GO" id="GO:0016567">
    <property type="term" value="P:protein ubiquitination"/>
    <property type="evidence" value="ECO:0007669"/>
    <property type="project" value="InterPro"/>
</dbReference>
<dbReference type="Proteomes" id="UP000292082">
    <property type="component" value="Unassembled WGS sequence"/>
</dbReference>
<keyword evidence="8" id="KW-0833">Ubl conjugation pathway</keyword>
<dbReference type="AlphaFoldDB" id="A0A4Q9QAH1"/>
<organism evidence="14 15">
    <name type="scientific">Dichomitus squalens</name>
    <dbReference type="NCBI Taxonomy" id="114155"/>
    <lineage>
        <taxon>Eukaryota</taxon>
        <taxon>Fungi</taxon>
        <taxon>Dikarya</taxon>
        <taxon>Basidiomycota</taxon>
        <taxon>Agaricomycotina</taxon>
        <taxon>Agaricomycetes</taxon>
        <taxon>Polyporales</taxon>
        <taxon>Polyporaceae</taxon>
        <taxon>Dichomitus</taxon>
    </lineage>
</organism>
<dbReference type="CDD" id="cd22584">
    <property type="entry name" value="Rcat_RBR_unk"/>
    <property type="match status" value="1"/>
</dbReference>
<dbReference type="GO" id="GO:0008270">
    <property type="term" value="F:zinc ion binding"/>
    <property type="evidence" value="ECO:0007669"/>
    <property type="project" value="UniProtKB-KW"/>
</dbReference>
<dbReference type="EMBL" id="ML145087">
    <property type="protein sequence ID" value="TBU64061.1"/>
    <property type="molecule type" value="Genomic_DNA"/>
</dbReference>
<dbReference type="InterPro" id="IPR031127">
    <property type="entry name" value="E3_UB_ligase_RBR"/>
</dbReference>
<evidence type="ECO:0000256" key="4">
    <source>
        <dbReference type="ARBA" id="ARBA00022679"/>
    </source>
</evidence>
<dbReference type="SMART" id="SM00184">
    <property type="entry name" value="RING"/>
    <property type="match status" value="2"/>
</dbReference>
<dbReference type="Gene3D" id="3.30.40.10">
    <property type="entry name" value="Zinc/RING finger domain, C3HC4 (zinc finger)"/>
    <property type="match status" value="1"/>
</dbReference>
<dbReference type="EC" id="2.3.2.31" evidence="3"/>
<evidence type="ECO:0000256" key="6">
    <source>
        <dbReference type="ARBA" id="ARBA00022737"/>
    </source>
</evidence>
<evidence type="ECO:0000256" key="9">
    <source>
        <dbReference type="ARBA" id="ARBA00022833"/>
    </source>
</evidence>
<dbReference type="InterPro" id="IPR017907">
    <property type="entry name" value="Znf_RING_CS"/>
</dbReference>
<keyword evidence="5" id="KW-0479">Metal-binding</keyword>
<dbReference type="SUPFAM" id="SSF57850">
    <property type="entry name" value="RING/U-box"/>
    <property type="match status" value="2"/>
</dbReference>
<sequence>MARSTFPKPSQMPDDTSSPSAIIQRLVSGETPEYVVTHPGRSQYSQTGGGVSACGLAALNCARIVLGLHSTGLGTTQLLEELMKRKFLEDILQPCLSWSSSDHLAVDEIHKVPIFRKSLKTVGSHYGQAGLPYFEGLMSNISQYTKQHSTSTCVIITRPPEIIACFCLSDVPAELFVIFDSHPRPHKHPHGAAFIFKNSVNSTAEYLATLLHYDERLLRDSTVQWQAQLLAHCSGDVFVARRGGSTSSQWGEMALEASLQVLKLQASVRTLEKRNEDLEEDKKRLNDEVAELEDQLLELDDEHEKLKARYEQLQALTQHRRSTSIPRSSPSDYRQQPLQSPLGLVPSSQRGTPAPTASSAHRPPQNGSATSQASDFHAADALASQLQRAYDEENQQLAQQLRHLKDIQPTFFDCGICFERHQDDHLARVMPCGHSYCRPCLRAYAVSKINEHRFPILCPSCVADRGRSEFGELDDFAIQQLGLGERQYEMFCELQLARFSTVIHCRRCLKTIFVDKAEYEEAQEIVCPLRGCGYAWCKACSQAIQIGGPKHSCDGSSELKDLMAQRGWKHCPGCQTPAEKIDGCNHMTCMSPGCNAHFCYLCGQLIVQSVLRNEIQSAVSRHYRRCVLF</sequence>
<evidence type="ECO:0000256" key="2">
    <source>
        <dbReference type="ARBA" id="ARBA00004906"/>
    </source>
</evidence>
<comment type="catalytic activity">
    <reaction evidence="1">
        <text>[E2 ubiquitin-conjugating enzyme]-S-ubiquitinyl-L-cysteine + [acceptor protein]-L-lysine = [E2 ubiquitin-conjugating enzyme]-L-cysteine + [acceptor protein]-N(6)-ubiquitinyl-L-lysine.</text>
        <dbReference type="EC" id="2.3.2.31"/>
    </reaction>
</comment>
<comment type="pathway">
    <text evidence="2">Protein modification; protein ubiquitination.</text>
</comment>
<evidence type="ECO:0000259" key="12">
    <source>
        <dbReference type="PROSITE" id="PS50089"/>
    </source>
</evidence>
<gene>
    <name evidence="14" type="ORF">BD310DRAFT_915276</name>
</gene>